<proteinExistence type="predicted"/>
<comment type="caution">
    <text evidence="2">The sequence shown here is derived from an EMBL/GenBank/DDBJ whole genome shotgun (WGS) entry which is preliminary data.</text>
</comment>
<accession>A0A507R6L2</accession>
<gene>
    <name evidence="2" type="ORF">MPDQ_003041</name>
</gene>
<name>A0A507R6L2_MONPU</name>
<dbReference type="AlphaFoldDB" id="A0A507R6L2"/>
<protein>
    <submittedName>
        <fullName evidence="2">Uncharacterized protein</fullName>
    </submittedName>
</protein>
<evidence type="ECO:0000313" key="3">
    <source>
        <dbReference type="Proteomes" id="UP000319663"/>
    </source>
</evidence>
<reference evidence="2 3" key="1">
    <citation type="submission" date="2019-06" db="EMBL/GenBank/DDBJ databases">
        <title>Wine fermentation using esterase from Monascus purpureus.</title>
        <authorList>
            <person name="Geng C."/>
            <person name="Zhang Y."/>
        </authorList>
    </citation>
    <scope>NUCLEOTIDE SEQUENCE [LARGE SCALE GENOMIC DNA]</scope>
    <source>
        <strain evidence="2">HQ1</strain>
    </source>
</reference>
<organism evidence="2 3">
    <name type="scientific">Monascus purpureus</name>
    <name type="common">Red mold</name>
    <name type="synonym">Monascus anka</name>
    <dbReference type="NCBI Taxonomy" id="5098"/>
    <lineage>
        <taxon>Eukaryota</taxon>
        <taxon>Fungi</taxon>
        <taxon>Dikarya</taxon>
        <taxon>Ascomycota</taxon>
        <taxon>Pezizomycotina</taxon>
        <taxon>Eurotiomycetes</taxon>
        <taxon>Eurotiomycetidae</taxon>
        <taxon>Eurotiales</taxon>
        <taxon>Aspergillaceae</taxon>
        <taxon>Monascus</taxon>
    </lineage>
</organism>
<keyword evidence="3" id="KW-1185">Reference proteome</keyword>
<sequence>MRILPPVPAFTLVPELYKLVARRPPPLTSVTSLTTPSLSPPCHLITRTPACSGPPPFRDDRSPTRTAQPPSAHRRPAAVKPPGHHGPLLQLNYLLLLEGSTWAPWSSQCDLEERLGGDPSGGHRHVQLVDDASLWAIQPRQSLAPRTRRDSEHQWQKCRAGVASPRLQSDLGEFRPCTPISAWN</sequence>
<dbReference type="Proteomes" id="UP000319663">
    <property type="component" value="Unassembled WGS sequence"/>
</dbReference>
<evidence type="ECO:0000256" key="1">
    <source>
        <dbReference type="SAM" id="MobiDB-lite"/>
    </source>
</evidence>
<evidence type="ECO:0000313" key="2">
    <source>
        <dbReference type="EMBL" id="TQB77403.1"/>
    </source>
</evidence>
<dbReference type="EMBL" id="VIFY01000002">
    <property type="protein sequence ID" value="TQB77403.1"/>
    <property type="molecule type" value="Genomic_DNA"/>
</dbReference>
<feature type="region of interest" description="Disordered" evidence="1">
    <location>
        <begin position="45"/>
        <end position="84"/>
    </location>
</feature>